<comment type="catalytic activity">
    <reaction evidence="1 12">
        <text>Cleavage of hydrophobic, N-terminal signal or leader sequences from secreted and periplasmic proteins.</text>
        <dbReference type="EC" id="3.4.21.89"/>
    </reaction>
</comment>
<dbReference type="PANTHER" id="PTHR43390:SF1">
    <property type="entry name" value="CHLOROPLAST PROCESSING PEPTIDASE"/>
    <property type="match status" value="1"/>
</dbReference>
<dbReference type="PROSITE" id="PS00761">
    <property type="entry name" value="SPASE_I_3"/>
    <property type="match status" value="1"/>
</dbReference>
<dbReference type="EC" id="3.4.21.89" evidence="12"/>
<feature type="domain" description="Peptidase S26" evidence="14">
    <location>
        <begin position="6"/>
        <end position="176"/>
    </location>
</feature>
<keyword evidence="8 12" id="KW-0378">Hydrolase</keyword>
<dbReference type="PROSITE" id="PS00760">
    <property type="entry name" value="SPASE_I_2"/>
    <property type="match status" value="1"/>
</dbReference>
<keyword evidence="9 12" id="KW-1133">Transmembrane helix</keyword>
<evidence type="ECO:0000313" key="15">
    <source>
        <dbReference type="EMBL" id="RAK46457.1"/>
    </source>
</evidence>
<evidence type="ECO:0000256" key="12">
    <source>
        <dbReference type="RuleBase" id="RU003993"/>
    </source>
</evidence>
<keyword evidence="16" id="KW-1185">Reference proteome</keyword>
<protein>
    <recommendedName>
        <fullName evidence="12">Signal peptidase I</fullName>
        <ecNumber evidence="12">3.4.21.89</ecNumber>
    </recommendedName>
</protein>
<gene>
    <name evidence="15" type="primary">lepB</name>
    <name evidence="15" type="ORF">BHU61_03100</name>
</gene>
<dbReference type="InterPro" id="IPR019757">
    <property type="entry name" value="Pept_S26A_signal_pept_1_Lys-AS"/>
</dbReference>
<dbReference type="InterPro" id="IPR036286">
    <property type="entry name" value="LexA/Signal_pep-like_sf"/>
</dbReference>
<keyword evidence="6 12" id="KW-0645">Protease</keyword>
<evidence type="ECO:0000256" key="10">
    <source>
        <dbReference type="ARBA" id="ARBA00023136"/>
    </source>
</evidence>
<dbReference type="PANTHER" id="PTHR43390">
    <property type="entry name" value="SIGNAL PEPTIDASE I"/>
    <property type="match status" value="1"/>
</dbReference>
<sequence length="195" mass="22407">MKKELREWIISIGLTLIALFIIRSFFFVQYQVSGDSMAPTFEDKDRVIINKMATWTNGLDRGDVIVFHANDKSDYIKRLVGLPGDKVEYKDDLLYVNGKVVEENYLQANREINVNPMLTENFSVKTLSHSGGKDTIPTGKYLVLGDNREISLDSRKPELGLINSKNIVGKVSVRIWPFKDFETDFYEEDFDKVNQ</sequence>
<dbReference type="CDD" id="cd06530">
    <property type="entry name" value="S26_SPase_I"/>
    <property type="match status" value="1"/>
</dbReference>
<comment type="caution">
    <text evidence="15">The sequence shown here is derived from an EMBL/GenBank/DDBJ whole genome shotgun (WGS) entry which is preliminary data.</text>
</comment>
<evidence type="ECO:0000256" key="1">
    <source>
        <dbReference type="ARBA" id="ARBA00000677"/>
    </source>
</evidence>
<feature type="transmembrane region" description="Helical" evidence="12">
    <location>
        <begin position="7"/>
        <end position="28"/>
    </location>
</feature>
<evidence type="ECO:0000256" key="11">
    <source>
        <dbReference type="PIRSR" id="PIRSR600223-1"/>
    </source>
</evidence>
<comment type="subcellular location">
    <subcellularLocation>
        <location evidence="3">Cell membrane</location>
        <topology evidence="3">Single-pass type II membrane protein</topology>
    </subcellularLocation>
    <subcellularLocation>
        <location evidence="13">Membrane</location>
        <topology evidence="13">Single-pass type II membrane protein</topology>
    </subcellularLocation>
</comment>
<dbReference type="InterPro" id="IPR019756">
    <property type="entry name" value="Pept_S26A_signal_pept_1_Ser-AS"/>
</dbReference>
<dbReference type="PROSITE" id="PS00501">
    <property type="entry name" value="SPASE_I_1"/>
    <property type="match status" value="1"/>
</dbReference>
<proteinExistence type="inferred from homology"/>
<keyword evidence="5" id="KW-1003">Cell membrane</keyword>
<keyword evidence="7 12" id="KW-0812">Transmembrane</keyword>
<reference evidence="15 16" key="1">
    <citation type="journal article" date="2018" name="Front. Microbiol.">
        <title>Description and Comparative Genomics of Macrococcus caseolyticus subsp. hominis subsp. nov., Macrococcus goetzii sp. nov., Macrococcus epidermidis sp. nov., and Macrococcus bohemicus sp. nov., Novel Macrococci From Human Clinical Material With Virulence Potential and Suspected Uptake of Foreign DNA by Natural Transformation.</title>
        <authorList>
            <person name="Maslanova I."/>
            <person name="Wertheimer Z."/>
            <person name="Sedlacek I."/>
            <person name="Svec P."/>
            <person name="Indrakova A."/>
            <person name="Kovarovic V."/>
            <person name="Schumann P."/>
            <person name="Sproer C."/>
            <person name="Kralova S."/>
            <person name="Sedo O."/>
            <person name="Kristofova L."/>
            <person name="Vrbovska V."/>
            <person name="Fuzik T."/>
            <person name="Petras P."/>
            <person name="Zdrahal Z."/>
            <person name="Ruzickova V."/>
            <person name="Doskar J."/>
            <person name="Pantucek R."/>
        </authorList>
    </citation>
    <scope>NUCLEOTIDE SEQUENCE [LARGE SCALE GENOMIC DNA]</scope>
    <source>
        <strain evidence="15 16">01/688</strain>
    </source>
</reference>
<dbReference type="InterPro" id="IPR019758">
    <property type="entry name" value="Pept_S26A_signal_pept_1_CS"/>
</dbReference>
<dbReference type="Proteomes" id="UP000249808">
    <property type="component" value="Unassembled WGS sequence"/>
</dbReference>
<organism evidence="15 16">
    <name type="scientific">Macrococcus epidermidis</name>
    <dbReference type="NCBI Taxonomy" id="1902580"/>
    <lineage>
        <taxon>Bacteria</taxon>
        <taxon>Bacillati</taxon>
        <taxon>Bacillota</taxon>
        <taxon>Bacilli</taxon>
        <taxon>Bacillales</taxon>
        <taxon>Staphylococcaceae</taxon>
        <taxon>Macrococcus</taxon>
    </lineage>
</organism>
<evidence type="ECO:0000256" key="4">
    <source>
        <dbReference type="ARBA" id="ARBA00009370"/>
    </source>
</evidence>
<keyword evidence="10 12" id="KW-0472">Membrane</keyword>
<evidence type="ECO:0000313" key="16">
    <source>
        <dbReference type="Proteomes" id="UP000249808"/>
    </source>
</evidence>
<dbReference type="GO" id="GO:0006465">
    <property type="term" value="P:signal peptide processing"/>
    <property type="evidence" value="ECO:0007669"/>
    <property type="project" value="InterPro"/>
</dbReference>
<dbReference type="EMBL" id="PZJH01000001">
    <property type="protein sequence ID" value="RAK46457.1"/>
    <property type="molecule type" value="Genomic_DNA"/>
</dbReference>
<dbReference type="GO" id="GO:0009003">
    <property type="term" value="F:signal peptidase activity"/>
    <property type="evidence" value="ECO:0007669"/>
    <property type="project" value="UniProtKB-EC"/>
</dbReference>
<dbReference type="PRINTS" id="PR00727">
    <property type="entry name" value="LEADERPTASE"/>
</dbReference>
<comment type="function">
    <text evidence="2">Essential for cell viability.</text>
</comment>
<dbReference type="AlphaFoldDB" id="A0A327ZWB1"/>
<dbReference type="InterPro" id="IPR019533">
    <property type="entry name" value="Peptidase_S26"/>
</dbReference>
<evidence type="ECO:0000256" key="8">
    <source>
        <dbReference type="ARBA" id="ARBA00022801"/>
    </source>
</evidence>
<evidence type="ECO:0000256" key="6">
    <source>
        <dbReference type="ARBA" id="ARBA00022670"/>
    </source>
</evidence>
<feature type="active site" evidence="11">
    <location>
        <position position="77"/>
    </location>
</feature>
<dbReference type="RefSeq" id="WP_111714581.1">
    <property type="nucleotide sequence ID" value="NZ_JBHSSR010000001.1"/>
</dbReference>
<evidence type="ECO:0000256" key="5">
    <source>
        <dbReference type="ARBA" id="ARBA00022475"/>
    </source>
</evidence>
<dbReference type="NCBIfam" id="TIGR02227">
    <property type="entry name" value="sigpep_I_bact"/>
    <property type="match status" value="1"/>
</dbReference>
<dbReference type="FunFam" id="2.10.109.10:FF:000008">
    <property type="entry name" value="Signal peptidase I"/>
    <property type="match status" value="1"/>
</dbReference>
<dbReference type="SUPFAM" id="SSF51306">
    <property type="entry name" value="LexA/Signal peptidase"/>
    <property type="match status" value="1"/>
</dbReference>
<name>A0A327ZWB1_9STAP</name>
<dbReference type="GO" id="GO:0005886">
    <property type="term" value="C:plasma membrane"/>
    <property type="evidence" value="ECO:0007669"/>
    <property type="project" value="UniProtKB-SubCell"/>
</dbReference>
<evidence type="ECO:0000256" key="7">
    <source>
        <dbReference type="ARBA" id="ARBA00022692"/>
    </source>
</evidence>
<dbReference type="InterPro" id="IPR000223">
    <property type="entry name" value="Pept_S26A_signal_pept_1"/>
</dbReference>
<evidence type="ECO:0000256" key="2">
    <source>
        <dbReference type="ARBA" id="ARBA00002312"/>
    </source>
</evidence>
<feature type="active site" evidence="11">
    <location>
        <position position="36"/>
    </location>
</feature>
<comment type="similarity">
    <text evidence="4 13">Belongs to the peptidase S26 family.</text>
</comment>
<dbReference type="Pfam" id="PF10502">
    <property type="entry name" value="Peptidase_S26"/>
    <property type="match status" value="1"/>
</dbReference>
<evidence type="ECO:0000256" key="9">
    <source>
        <dbReference type="ARBA" id="ARBA00022989"/>
    </source>
</evidence>
<evidence type="ECO:0000256" key="13">
    <source>
        <dbReference type="RuleBase" id="RU362042"/>
    </source>
</evidence>
<dbReference type="Gene3D" id="2.10.109.10">
    <property type="entry name" value="Umud Fragment, subunit A"/>
    <property type="match status" value="1"/>
</dbReference>
<dbReference type="GO" id="GO:0004252">
    <property type="term" value="F:serine-type endopeptidase activity"/>
    <property type="evidence" value="ECO:0007669"/>
    <property type="project" value="InterPro"/>
</dbReference>
<accession>A0A327ZWB1</accession>
<evidence type="ECO:0000259" key="14">
    <source>
        <dbReference type="Pfam" id="PF10502"/>
    </source>
</evidence>
<evidence type="ECO:0000256" key="3">
    <source>
        <dbReference type="ARBA" id="ARBA00004401"/>
    </source>
</evidence>